<dbReference type="HOGENOM" id="CLU_2279438_0_0_1"/>
<dbReference type="Proteomes" id="UP000024533">
    <property type="component" value="Unassembled WGS sequence"/>
</dbReference>
<dbReference type="AlphaFoldDB" id="A0A059J1F3"/>
<comment type="caution">
    <text evidence="1">The sequence shown here is derived from an EMBL/GenBank/DDBJ whole genome shotgun (WGS) entry which is preliminary data.</text>
</comment>
<proteinExistence type="predicted"/>
<dbReference type="EMBL" id="AOKY01000479">
    <property type="protein sequence ID" value="KDB21528.1"/>
    <property type="molecule type" value="Genomic_DNA"/>
</dbReference>
<protein>
    <submittedName>
        <fullName evidence="1">Uncharacterized protein</fullName>
    </submittedName>
</protein>
<name>A0A059J1F3_TRIIM</name>
<accession>A0A059J1F3</accession>
<evidence type="ECO:0000313" key="1">
    <source>
        <dbReference type="EMBL" id="KDB21528.1"/>
    </source>
</evidence>
<evidence type="ECO:0000313" key="2">
    <source>
        <dbReference type="Proteomes" id="UP000024533"/>
    </source>
</evidence>
<gene>
    <name evidence="1" type="ORF">H109_06541</name>
</gene>
<organism evidence="1 2">
    <name type="scientific">Trichophyton interdigitale (strain MR816)</name>
    <dbReference type="NCBI Taxonomy" id="1215338"/>
    <lineage>
        <taxon>Eukaryota</taxon>
        <taxon>Fungi</taxon>
        <taxon>Dikarya</taxon>
        <taxon>Ascomycota</taxon>
        <taxon>Pezizomycotina</taxon>
        <taxon>Eurotiomycetes</taxon>
        <taxon>Eurotiomycetidae</taxon>
        <taxon>Onygenales</taxon>
        <taxon>Arthrodermataceae</taxon>
        <taxon>Trichophyton</taxon>
    </lineage>
</organism>
<keyword evidence="2" id="KW-1185">Reference proteome</keyword>
<reference evidence="1 2" key="1">
    <citation type="submission" date="2014-02" db="EMBL/GenBank/DDBJ databases">
        <title>The Genome Sequence of Trichophyton interdigitale MR816.</title>
        <authorList>
            <consortium name="The Broad Institute Genomics Platform"/>
            <person name="Cuomo C.A."/>
            <person name="White T.C."/>
            <person name="Graser Y."/>
            <person name="Martinez-Rossi N."/>
            <person name="Heitman J."/>
            <person name="Young S.K."/>
            <person name="Zeng Q."/>
            <person name="Gargeya S."/>
            <person name="Abouelleil A."/>
            <person name="Alvarado L."/>
            <person name="Chapman S.B."/>
            <person name="Gainer-Dewar J."/>
            <person name="Goldberg J."/>
            <person name="Griggs A."/>
            <person name="Gujja S."/>
            <person name="Hansen M."/>
            <person name="Howarth C."/>
            <person name="Imamovic A."/>
            <person name="Larimer J."/>
            <person name="Martinez D."/>
            <person name="Murphy C."/>
            <person name="Pearson M.D."/>
            <person name="Persinoti G."/>
            <person name="Poon T."/>
            <person name="Priest M."/>
            <person name="Roberts A.D."/>
            <person name="Saif S."/>
            <person name="Shea T.D."/>
            <person name="Sykes S.N."/>
            <person name="Wortman J."/>
            <person name="Nusbaum C."/>
            <person name="Birren B."/>
        </authorList>
    </citation>
    <scope>NUCLEOTIDE SEQUENCE [LARGE SCALE GENOMIC DNA]</scope>
    <source>
        <strain evidence="1 2">MR816</strain>
    </source>
</reference>
<sequence length="102" mass="11340">MLIPTEGGISTNQRSGIRYPTFTEIVQQGDGRIGQSYYPHMNFEEVHSLAGVAGDKRNSGPHGSICAYIHGQMREHGLELMLMHVDPGQKFTGRSMHFLILV</sequence>